<evidence type="ECO:0000313" key="12">
    <source>
        <dbReference type="Proteomes" id="UP000006875"/>
    </source>
</evidence>
<dbReference type="SMART" id="SM00387">
    <property type="entry name" value="HATPase_c"/>
    <property type="match status" value="1"/>
</dbReference>
<dbReference type="EC" id="2.7.13.3" evidence="3"/>
<evidence type="ECO:0000256" key="2">
    <source>
        <dbReference type="ARBA" id="ARBA00004370"/>
    </source>
</evidence>
<dbReference type="eggNOG" id="COG5002">
    <property type="taxonomic scope" value="Bacteria"/>
</dbReference>
<dbReference type="GO" id="GO:0000155">
    <property type="term" value="F:phosphorelay sensor kinase activity"/>
    <property type="evidence" value="ECO:0007669"/>
    <property type="project" value="InterPro"/>
</dbReference>
<keyword evidence="7" id="KW-0902">Two-component regulatory system</keyword>
<accession>E3H6W8</accession>
<dbReference type="CDD" id="cd00082">
    <property type="entry name" value="HisKA"/>
    <property type="match status" value="1"/>
</dbReference>
<dbReference type="SUPFAM" id="SSF47384">
    <property type="entry name" value="Homodimeric domain of signal transducing histidine kinase"/>
    <property type="match status" value="1"/>
</dbReference>
<dbReference type="InterPro" id="IPR003594">
    <property type="entry name" value="HATPase_dom"/>
</dbReference>
<keyword evidence="8" id="KW-1133">Transmembrane helix</keyword>
<dbReference type="KEGG" id="ipo:Ilyop_0700"/>
<evidence type="ECO:0000256" key="6">
    <source>
        <dbReference type="ARBA" id="ARBA00022777"/>
    </source>
</evidence>
<comment type="catalytic activity">
    <reaction evidence="1">
        <text>ATP + protein L-histidine = ADP + protein N-phospho-L-histidine.</text>
        <dbReference type="EC" id="2.7.13.3"/>
    </reaction>
</comment>
<dbReference type="SMART" id="SM00304">
    <property type="entry name" value="HAMP"/>
    <property type="match status" value="1"/>
</dbReference>
<dbReference type="HOGENOM" id="CLU_000445_89_6_0"/>
<dbReference type="FunFam" id="1.10.287.130:FF:000001">
    <property type="entry name" value="Two-component sensor histidine kinase"/>
    <property type="match status" value="1"/>
</dbReference>
<name>E3H6W8_ILYPC</name>
<dbReference type="InterPro" id="IPR003661">
    <property type="entry name" value="HisK_dim/P_dom"/>
</dbReference>
<evidence type="ECO:0000313" key="11">
    <source>
        <dbReference type="EMBL" id="ADO82487.1"/>
    </source>
</evidence>
<gene>
    <name evidence="11" type="ordered locus">Ilyop_0700</name>
</gene>
<dbReference type="InterPro" id="IPR036097">
    <property type="entry name" value="HisK_dim/P_sf"/>
</dbReference>
<dbReference type="eggNOG" id="COG3850">
    <property type="taxonomic scope" value="Bacteria"/>
</dbReference>
<dbReference type="Proteomes" id="UP000006875">
    <property type="component" value="Chromosome"/>
</dbReference>
<dbReference type="AlphaFoldDB" id="E3H6W8"/>
<sequence length="471" mass="54617">MSIKNKLFFLLSLIMIIITLSLYLFSEIHFEKYYFNVKKDKLLEVSEYVKTSGYDIDIGKLEQETGVRVDLFPFDFIEPELLQDSGTKKEEILGLLKNPGTYFYKKSIDRFFRVETLVLFTAYDNKRLLVVGVPVNFIKEQMDIVTAYHLKIIFIAFILGIILVKVFSGRITKPLIEIQNLAHRVARFDFSKRFTKKSKDEIGDLGESINMMSESLESNILEINSAKEKLLEANKILLKDIEKEKAIDQMRKEFISNVSHELKTPIAVISNYTEGLRDGIAPDEKTRNFYLEIIQDEVLEMDKLVKSLLFLSKLERGYEDFAMEELDLKEIIEKEISINKLLMDKKSITLKSELENGQILGDHDKISMVIRNLISNAVKYVSDNGSIHIKLQKIDKNMRFEIFNNCDIEEDELEKLWVPFFRVDKSRTRDSGTGLGLTIVRKILSSHGYRYGVEKVEKGLLFWFEGGEVEI</sequence>
<protein>
    <recommendedName>
        <fullName evidence="3">histidine kinase</fullName>
        <ecNumber evidence="3">2.7.13.3</ecNumber>
    </recommendedName>
</protein>
<dbReference type="RefSeq" id="WP_013387157.1">
    <property type="nucleotide sequence ID" value="NC_014632.1"/>
</dbReference>
<dbReference type="Gene3D" id="3.30.565.10">
    <property type="entry name" value="Histidine kinase-like ATPase, C-terminal domain"/>
    <property type="match status" value="1"/>
</dbReference>
<dbReference type="GO" id="GO:0016036">
    <property type="term" value="P:cellular response to phosphate starvation"/>
    <property type="evidence" value="ECO:0007669"/>
    <property type="project" value="TreeGrafter"/>
</dbReference>
<dbReference type="STRING" id="572544.Ilyop_0700"/>
<dbReference type="InterPro" id="IPR005467">
    <property type="entry name" value="His_kinase_dom"/>
</dbReference>
<dbReference type="PROSITE" id="PS50885">
    <property type="entry name" value="HAMP"/>
    <property type="match status" value="1"/>
</dbReference>
<dbReference type="PANTHER" id="PTHR45453:SF3">
    <property type="entry name" value="HISTIDINE KINASE"/>
    <property type="match status" value="1"/>
</dbReference>
<dbReference type="PROSITE" id="PS50109">
    <property type="entry name" value="HIS_KIN"/>
    <property type="match status" value="1"/>
</dbReference>
<keyword evidence="12" id="KW-1185">Reference proteome</keyword>
<dbReference type="PANTHER" id="PTHR45453">
    <property type="entry name" value="PHOSPHATE REGULON SENSOR PROTEIN PHOR"/>
    <property type="match status" value="1"/>
</dbReference>
<dbReference type="GO" id="GO:0004721">
    <property type="term" value="F:phosphoprotein phosphatase activity"/>
    <property type="evidence" value="ECO:0007669"/>
    <property type="project" value="TreeGrafter"/>
</dbReference>
<dbReference type="InterPro" id="IPR036890">
    <property type="entry name" value="HATPase_C_sf"/>
</dbReference>
<dbReference type="EMBL" id="CP002281">
    <property type="protein sequence ID" value="ADO82487.1"/>
    <property type="molecule type" value="Genomic_DNA"/>
</dbReference>
<evidence type="ECO:0000256" key="4">
    <source>
        <dbReference type="ARBA" id="ARBA00022553"/>
    </source>
</evidence>
<keyword evidence="4" id="KW-0597">Phosphoprotein</keyword>
<feature type="transmembrane region" description="Helical" evidence="8">
    <location>
        <begin position="7"/>
        <end position="25"/>
    </location>
</feature>
<evidence type="ECO:0000256" key="8">
    <source>
        <dbReference type="SAM" id="Phobius"/>
    </source>
</evidence>
<evidence type="ECO:0000256" key="1">
    <source>
        <dbReference type="ARBA" id="ARBA00000085"/>
    </source>
</evidence>
<dbReference type="SUPFAM" id="SSF55874">
    <property type="entry name" value="ATPase domain of HSP90 chaperone/DNA topoisomerase II/histidine kinase"/>
    <property type="match status" value="1"/>
</dbReference>
<dbReference type="Gene3D" id="1.10.287.130">
    <property type="match status" value="1"/>
</dbReference>
<dbReference type="Pfam" id="PF00512">
    <property type="entry name" value="HisKA"/>
    <property type="match status" value="1"/>
</dbReference>
<evidence type="ECO:0000256" key="7">
    <source>
        <dbReference type="ARBA" id="ARBA00023012"/>
    </source>
</evidence>
<comment type="subcellular location">
    <subcellularLocation>
        <location evidence="2">Membrane</location>
    </subcellularLocation>
</comment>
<feature type="domain" description="HAMP" evidence="10">
    <location>
        <begin position="169"/>
        <end position="221"/>
    </location>
</feature>
<keyword evidence="6 11" id="KW-0418">Kinase</keyword>
<evidence type="ECO:0000259" key="9">
    <source>
        <dbReference type="PROSITE" id="PS50109"/>
    </source>
</evidence>
<feature type="domain" description="Histidine kinase" evidence="9">
    <location>
        <begin position="257"/>
        <end position="471"/>
    </location>
</feature>
<dbReference type="Gene3D" id="6.10.340.10">
    <property type="match status" value="1"/>
</dbReference>
<keyword evidence="5" id="KW-0808">Transferase</keyword>
<dbReference type="OrthoDB" id="81871at2"/>
<organism evidence="11 12">
    <name type="scientific">Ilyobacter polytropus (strain ATCC 51220 / DSM 2926 / LMG 16218 / CuHBu1)</name>
    <dbReference type="NCBI Taxonomy" id="572544"/>
    <lineage>
        <taxon>Bacteria</taxon>
        <taxon>Fusobacteriati</taxon>
        <taxon>Fusobacteriota</taxon>
        <taxon>Fusobacteriia</taxon>
        <taxon>Fusobacteriales</taxon>
        <taxon>Fusobacteriaceae</taxon>
        <taxon>Ilyobacter</taxon>
    </lineage>
</organism>
<dbReference type="SMART" id="SM00388">
    <property type="entry name" value="HisKA"/>
    <property type="match status" value="1"/>
</dbReference>
<evidence type="ECO:0000256" key="3">
    <source>
        <dbReference type="ARBA" id="ARBA00012438"/>
    </source>
</evidence>
<dbReference type="CDD" id="cd06225">
    <property type="entry name" value="HAMP"/>
    <property type="match status" value="1"/>
</dbReference>
<keyword evidence="8" id="KW-0472">Membrane</keyword>
<dbReference type="InterPro" id="IPR050351">
    <property type="entry name" value="BphY/WalK/GraS-like"/>
</dbReference>
<evidence type="ECO:0000256" key="5">
    <source>
        <dbReference type="ARBA" id="ARBA00022679"/>
    </source>
</evidence>
<keyword evidence="8" id="KW-0812">Transmembrane</keyword>
<dbReference type="Pfam" id="PF02518">
    <property type="entry name" value="HATPase_c"/>
    <property type="match status" value="1"/>
</dbReference>
<feature type="transmembrane region" description="Helical" evidence="8">
    <location>
        <begin position="148"/>
        <end position="167"/>
    </location>
</feature>
<dbReference type="GO" id="GO:0005886">
    <property type="term" value="C:plasma membrane"/>
    <property type="evidence" value="ECO:0007669"/>
    <property type="project" value="TreeGrafter"/>
</dbReference>
<evidence type="ECO:0000259" key="10">
    <source>
        <dbReference type="PROSITE" id="PS50885"/>
    </source>
</evidence>
<reference evidence="11 12" key="1">
    <citation type="journal article" date="2010" name="Stand. Genomic Sci.">
        <title>Complete genome sequence of Ilyobacter polytropus type strain (CuHbu1).</title>
        <authorList>
            <person name="Sikorski J."/>
            <person name="Chertkov O."/>
            <person name="Lapidus A."/>
            <person name="Nolan M."/>
            <person name="Lucas S."/>
            <person name="Del Rio T.G."/>
            <person name="Tice H."/>
            <person name="Cheng J.F."/>
            <person name="Tapia R."/>
            <person name="Han C."/>
            <person name="Goodwin L."/>
            <person name="Pitluck S."/>
            <person name="Liolios K."/>
            <person name="Ivanova N."/>
            <person name="Mavromatis K."/>
            <person name="Mikhailova N."/>
            <person name="Pati A."/>
            <person name="Chen A."/>
            <person name="Palaniappan K."/>
            <person name="Land M."/>
            <person name="Hauser L."/>
            <person name="Chang Y.J."/>
            <person name="Jeffries C.D."/>
            <person name="Brambilla E."/>
            <person name="Yasawong M."/>
            <person name="Rohde M."/>
            <person name="Pukall R."/>
            <person name="Spring S."/>
            <person name="Goker M."/>
            <person name="Woyke T."/>
            <person name="Bristow J."/>
            <person name="Eisen J.A."/>
            <person name="Markowitz V."/>
            <person name="Hugenholtz P."/>
            <person name="Kyrpides N.C."/>
            <person name="Klenk H.P."/>
        </authorList>
    </citation>
    <scope>NUCLEOTIDE SEQUENCE [LARGE SCALE GENOMIC DNA]</scope>
    <source>
        <strain evidence="12">ATCC 51220 / DSM 2926 / LMG 16218 / CuHBu1</strain>
    </source>
</reference>
<dbReference type="SUPFAM" id="SSF158472">
    <property type="entry name" value="HAMP domain-like"/>
    <property type="match status" value="1"/>
</dbReference>
<proteinExistence type="predicted"/>
<dbReference type="InterPro" id="IPR003660">
    <property type="entry name" value="HAMP_dom"/>
</dbReference>
<dbReference type="Pfam" id="PF00672">
    <property type="entry name" value="HAMP"/>
    <property type="match status" value="1"/>
</dbReference>